<dbReference type="EMBL" id="KN823121">
    <property type="protein sequence ID" value="KIO22015.1"/>
    <property type="molecule type" value="Genomic_DNA"/>
</dbReference>
<dbReference type="InterPro" id="IPR001789">
    <property type="entry name" value="Sig_transdc_resp-reg_receiver"/>
</dbReference>
<dbReference type="PANTHER" id="PTHR45339:SF1">
    <property type="entry name" value="HYBRID SIGNAL TRANSDUCTION HISTIDINE KINASE J"/>
    <property type="match status" value="1"/>
</dbReference>
<feature type="compositionally biased region" description="Low complexity" evidence="4">
    <location>
        <begin position="1187"/>
        <end position="1201"/>
    </location>
</feature>
<feature type="region of interest" description="Disordered" evidence="4">
    <location>
        <begin position="566"/>
        <end position="632"/>
    </location>
</feature>
<feature type="region of interest" description="Disordered" evidence="4">
    <location>
        <begin position="886"/>
        <end position="949"/>
    </location>
</feature>
<evidence type="ECO:0000313" key="7">
    <source>
        <dbReference type="Proteomes" id="UP000054248"/>
    </source>
</evidence>
<feature type="compositionally biased region" description="Polar residues" evidence="4">
    <location>
        <begin position="710"/>
        <end position="724"/>
    </location>
</feature>
<name>A0A0C3Q1E2_9AGAM</name>
<dbReference type="InterPro" id="IPR011006">
    <property type="entry name" value="CheY-like_superfamily"/>
</dbReference>
<keyword evidence="2" id="KW-0902">Two-component regulatory system</keyword>
<feature type="region of interest" description="Disordered" evidence="4">
    <location>
        <begin position="700"/>
        <end position="725"/>
    </location>
</feature>
<feature type="compositionally biased region" description="Pro residues" evidence="4">
    <location>
        <begin position="1560"/>
        <end position="1570"/>
    </location>
</feature>
<dbReference type="SMART" id="SM00448">
    <property type="entry name" value="REC"/>
    <property type="match status" value="1"/>
</dbReference>
<feature type="region of interest" description="Disordered" evidence="4">
    <location>
        <begin position="400"/>
        <end position="426"/>
    </location>
</feature>
<feature type="compositionally biased region" description="Basic residues" evidence="4">
    <location>
        <begin position="700"/>
        <end position="709"/>
    </location>
</feature>
<keyword evidence="7" id="KW-1185">Reference proteome</keyword>
<organism evidence="6 7">
    <name type="scientific">Tulasnella calospora MUT 4182</name>
    <dbReference type="NCBI Taxonomy" id="1051891"/>
    <lineage>
        <taxon>Eukaryota</taxon>
        <taxon>Fungi</taxon>
        <taxon>Dikarya</taxon>
        <taxon>Basidiomycota</taxon>
        <taxon>Agaricomycotina</taxon>
        <taxon>Agaricomycetes</taxon>
        <taxon>Cantharellales</taxon>
        <taxon>Tulasnellaceae</taxon>
        <taxon>Tulasnella</taxon>
    </lineage>
</organism>
<dbReference type="Proteomes" id="UP000054248">
    <property type="component" value="Unassembled WGS sequence"/>
</dbReference>
<gene>
    <name evidence="6" type="ORF">M407DRAFT_28430</name>
</gene>
<feature type="region of interest" description="Disordered" evidence="4">
    <location>
        <begin position="364"/>
        <end position="385"/>
    </location>
</feature>
<feature type="compositionally biased region" description="Low complexity" evidence="4">
    <location>
        <begin position="1453"/>
        <end position="1468"/>
    </location>
</feature>
<reference evidence="7" key="2">
    <citation type="submission" date="2015-01" db="EMBL/GenBank/DDBJ databases">
        <title>Evolutionary Origins and Diversification of the Mycorrhizal Mutualists.</title>
        <authorList>
            <consortium name="DOE Joint Genome Institute"/>
            <consortium name="Mycorrhizal Genomics Consortium"/>
            <person name="Kohler A."/>
            <person name="Kuo A."/>
            <person name="Nagy L.G."/>
            <person name="Floudas D."/>
            <person name="Copeland A."/>
            <person name="Barry K.W."/>
            <person name="Cichocki N."/>
            <person name="Veneault-Fourrey C."/>
            <person name="LaButti K."/>
            <person name="Lindquist E.A."/>
            <person name="Lipzen A."/>
            <person name="Lundell T."/>
            <person name="Morin E."/>
            <person name="Murat C."/>
            <person name="Riley R."/>
            <person name="Ohm R."/>
            <person name="Sun H."/>
            <person name="Tunlid A."/>
            <person name="Henrissat B."/>
            <person name="Grigoriev I.V."/>
            <person name="Hibbett D.S."/>
            <person name="Martin F."/>
        </authorList>
    </citation>
    <scope>NUCLEOTIDE SEQUENCE [LARGE SCALE GENOMIC DNA]</scope>
    <source>
        <strain evidence="7">MUT 4182</strain>
    </source>
</reference>
<feature type="region of interest" description="Disordered" evidence="4">
    <location>
        <begin position="1075"/>
        <end position="1223"/>
    </location>
</feature>
<dbReference type="PROSITE" id="PS50110">
    <property type="entry name" value="RESPONSE_REGULATORY"/>
    <property type="match status" value="1"/>
</dbReference>
<evidence type="ECO:0000256" key="2">
    <source>
        <dbReference type="ARBA" id="ARBA00023012"/>
    </source>
</evidence>
<feature type="compositionally biased region" description="Low complexity" evidence="4">
    <location>
        <begin position="893"/>
        <end position="909"/>
    </location>
</feature>
<dbReference type="STRING" id="1051891.A0A0C3Q1E2"/>
<evidence type="ECO:0000259" key="5">
    <source>
        <dbReference type="PROSITE" id="PS50110"/>
    </source>
</evidence>
<dbReference type="SUPFAM" id="SSF52172">
    <property type="entry name" value="CheY-like"/>
    <property type="match status" value="1"/>
</dbReference>
<feature type="compositionally biased region" description="Low complexity" evidence="4">
    <location>
        <begin position="1535"/>
        <end position="1559"/>
    </location>
</feature>
<feature type="compositionally biased region" description="Low complexity" evidence="4">
    <location>
        <begin position="616"/>
        <end position="630"/>
    </location>
</feature>
<feature type="compositionally biased region" description="Polar residues" evidence="4">
    <location>
        <begin position="579"/>
        <end position="589"/>
    </location>
</feature>
<feature type="region of interest" description="Disordered" evidence="4">
    <location>
        <begin position="1438"/>
        <end position="1581"/>
    </location>
</feature>
<evidence type="ECO:0000256" key="1">
    <source>
        <dbReference type="ARBA" id="ARBA00022553"/>
    </source>
</evidence>
<proteinExistence type="predicted"/>
<feature type="compositionally biased region" description="Basic and acidic residues" evidence="4">
    <location>
        <begin position="1498"/>
        <end position="1510"/>
    </location>
</feature>
<feature type="region of interest" description="Disordered" evidence="4">
    <location>
        <begin position="83"/>
        <end position="123"/>
    </location>
</feature>
<feature type="compositionally biased region" description="Polar residues" evidence="4">
    <location>
        <begin position="1018"/>
        <end position="1040"/>
    </location>
</feature>
<feature type="compositionally biased region" description="Polar residues" evidence="4">
    <location>
        <begin position="602"/>
        <end position="615"/>
    </location>
</feature>
<feature type="modified residue" description="4-aspartylphosphate" evidence="3">
    <location>
        <position position="1282"/>
    </location>
</feature>
<dbReference type="GO" id="GO:0000156">
    <property type="term" value="F:phosphorelay response regulator activity"/>
    <property type="evidence" value="ECO:0007669"/>
    <property type="project" value="UniProtKB-ARBA"/>
</dbReference>
<keyword evidence="1 3" id="KW-0597">Phosphoprotein</keyword>
<dbReference type="Gene3D" id="3.40.50.2300">
    <property type="match status" value="1"/>
</dbReference>
<feature type="compositionally biased region" description="Polar residues" evidence="4">
    <location>
        <begin position="1438"/>
        <end position="1451"/>
    </location>
</feature>
<evidence type="ECO:0000256" key="3">
    <source>
        <dbReference type="PROSITE-ProRule" id="PRU00169"/>
    </source>
</evidence>
<protein>
    <recommendedName>
        <fullName evidence="5">Response regulatory domain-containing protein</fullName>
    </recommendedName>
</protein>
<reference evidence="6 7" key="1">
    <citation type="submission" date="2014-04" db="EMBL/GenBank/DDBJ databases">
        <authorList>
            <consortium name="DOE Joint Genome Institute"/>
            <person name="Kuo A."/>
            <person name="Girlanda M."/>
            <person name="Perotto S."/>
            <person name="Kohler A."/>
            <person name="Nagy L.G."/>
            <person name="Floudas D."/>
            <person name="Copeland A."/>
            <person name="Barry K.W."/>
            <person name="Cichocki N."/>
            <person name="Veneault-Fourrey C."/>
            <person name="LaButti K."/>
            <person name="Lindquist E.A."/>
            <person name="Lipzen A."/>
            <person name="Lundell T."/>
            <person name="Morin E."/>
            <person name="Murat C."/>
            <person name="Sun H."/>
            <person name="Tunlid A."/>
            <person name="Henrissat B."/>
            <person name="Grigoriev I.V."/>
            <person name="Hibbett D.S."/>
            <person name="Martin F."/>
            <person name="Nordberg H.P."/>
            <person name="Cantor M.N."/>
            <person name="Hua S.X."/>
        </authorList>
    </citation>
    <scope>NUCLEOTIDE SEQUENCE [LARGE SCALE GENOMIC DNA]</scope>
    <source>
        <strain evidence="6 7">MUT 4182</strain>
    </source>
</reference>
<dbReference type="CDD" id="cd17546">
    <property type="entry name" value="REC_hyHK_CKI1_RcsC-like"/>
    <property type="match status" value="1"/>
</dbReference>
<feature type="region of interest" description="Disordered" evidence="4">
    <location>
        <begin position="1"/>
        <end position="64"/>
    </location>
</feature>
<sequence length="1581" mass="166872">MPKTSPNTEAPIDSITAALPLPSSSTFQLTWPAGEEPPVHSIPSAPQGTIELAQHSSSPPNINPFFDPVPMSAVDYVAEAQASSKATTPIEEVEPIVDGVNDDPNHPSQPPKRPRHLPRFSRASSTPLPAQLKHLHHPSRRNVNESPSPTPIVVAMKKSIPPPPAYAQIAELALELADSVQTVIQTLIQISPPHLLDPAKEQLSGCTLQIPTPSVSALLTTMKNLNYMAANLSSISTPEKTPPLETVTEEDLHIIKTLDMGPITGDGEEILASNPKILAFDDFDIGEALQSVGDVLSGISASAGVDLVLYHADVGMKHVNVRGDECGIIYSISYVIRQVIAVAQPRDEIEVGLYVSSPTGARLNREYSSSGGGGLPPSPTPSTDLEEPLVCTLEITHRFAPPNPVPSDAAQPPQTSSSFQERRQPDLNTSILQNTLRHVRATLQTDVTPASGAQIPNSRTYELSVLLSPGPAGSPPGYPVSEEEINARQPFNDFKVASEPTIDELASFVAADGGLKGKKAVFHASERSSFAHHLTSYLTAWGMDVSHVPIESGTCHTLAGEGGWSTATSSVAGDAVETESASSKSTRSRAGSDVEVKAGTPKTGTPKSETPKTGTPKSESPESSTSSSTKARQLDALSMGYTASEGLLGQPDLVDLVGTNFIIIDDDVNALRRRLSQIRKAAIAKFRPQTVPQTIGSLRKRPGLQHRPRSSPSIRMANQTQPSIPGTIEEGHSETEETANKIIDFDPLQVVILHFTSLSNYKVVQDTVYASIFAVSDHNMTTYSGGFSPYPMGEMVPEVLVIPKPAGPRRFLTALHTAVQKPFIDPFFSPIATTPMSPTAQFRVSPWALAGVTPSTLSTPHGAASALAASAAAAIAAGAGLSGSRVVTGRQHSSGSTGSAGGSVTSGSSRLPTLGSTASDRRSPKGHPAEQQILQQQQQQSNAGAGVVAQSHHPGLTIPMVPMTYTGQPHMYTPHPPSPLSRDAVEYFSVNAAASQIGDSAGVLVHSPDGRPAGIFFQPQQQSREGRRANSSSLADQQSGLGVGGRPQVRPQPASFMGLDAALANVSPVVTPGGVFPPPTRFRNSPGETSALPSPTTPGRGLMAVRRSTGGGEDPGRPPLARNLSSRAAVPLAQINGVPRRKTSNTGSDGGTGGAKGTPDRPRPLQIDSAAPAAGSPQNNRPSLIESPRSSSNGSSPGLSKKLGRRSTGERPSLASVKKIKSGGDGSIVPPINVLIVEDNPINQTILSTFMKRKKINYGTAKNGQEAIDKWRAGNYHLILMDIQMPVMDGIDATKEIRSLEKERNSTISPSTPPFELQEVAKATNVPHSPYRSSVIIVALTASEQKSDRVAALAAGCNDFLTKPVSMNWLNTKIIEWGSIKALEMFQDPATARIFNAQNAKSKIIASQLKLPSSRNPSPAPADPPEPALVRPVLTFQAPSTPDVPTTSNPEVAQPLQAPEPEPQETTLSSPPFSPRSGVSELSGEEALKKHVQAINQEEARRRDAEDHARPVILGEGARSSGNSSTSIESVLRGIPAIAEEATTPETPPSSTDIQSPAVPMAPPSAPPPESIVIEQRPAYP</sequence>
<feature type="compositionally biased region" description="Polar residues" evidence="4">
    <location>
        <begin position="1520"/>
        <end position="1529"/>
    </location>
</feature>
<evidence type="ECO:0000256" key="4">
    <source>
        <dbReference type="SAM" id="MobiDB-lite"/>
    </source>
</evidence>
<evidence type="ECO:0000313" key="6">
    <source>
        <dbReference type="EMBL" id="KIO22015.1"/>
    </source>
</evidence>
<dbReference type="Pfam" id="PF00072">
    <property type="entry name" value="Response_reg"/>
    <property type="match status" value="1"/>
</dbReference>
<feature type="domain" description="Response regulatory" evidence="5">
    <location>
        <begin position="1233"/>
        <end position="1378"/>
    </location>
</feature>
<feature type="compositionally biased region" description="Low complexity" evidence="4">
    <location>
        <begin position="931"/>
        <end position="940"/>
    </location>
</feature>
<dbReference type="FunFam" id="3.40.50.2300:FF:000146">
    <property type="entry name" value="Putative two-component response regulator SSK1p"/>
    <property type="match status" value="1"/>
</dbReference>
<dbReference type="PANTHER" id="PTHR45339">
    <property type="entry name" value="HYBRID SIGNAL TRANSDUCTION HISTIDINE KINASE J"/>
    <property type="match status" value="1"/>
</dbReference>
<feature type="region of interest" description="Disordered" evidence="4">
    <location>
        <begin position="1012"/>
        <end position="1053"/>
    </location>
</feature>
<dbReference type="HOGENOM" id="CLU_004854_0_0_1"/>
<dbReference type="OrthoDB" id="21225at2759"/>
<accession>A0A0C3Q1E2</accession>